<dbReference type="EMBL" id="JACHGR010000008">
    <property type="protein sequence ID" value="MBB6056530.1"/>
    <property type="molecule type" value="Genomic_DNA"/>
</dbReference>
<dbReference type="InterPro" id="IPR011118">
    <property type="entry name" value="Tannase/feruloyl_esterase"/>
</dbReference>
<feature type="chain" id="PRO_5032296662" evidence="8">
    <location>
        <begin position="27"/>
        <end position="549"/>
    </location>
</feature>
<dbReference type="AlphaFoldDB" id="A0A841GNY4"/>
<dbReference type="InterPro" id="IPR029058">
    <property type="entry name" value="AB_hydrolase_fold"/>
</dbReference>
<keyword evidence="3" id="KW-0479">Metal-binding</keyword>
<keyword evidence="4 8" id="KW-0732">Signal</keyword>
<sequence>MKSHSAQWLRLLCLTGGVLGSSQVMAAQWSPTDEICQQMTQKVLPGVKITESNRVNAGKVKLDKTSALTGASGGGLMLPAHCLVRGMIGEHTGPDGKNYGIRFELRMPDNWQGRFMFQGGGGLDGFLGQAIGSIPSHGSTATPSLVRGYAVVSMDGGHEGRDAKFAVDQQARLDYAYAAIGKVTQQAKYLVSAYYDAQIRYSYFMGCSNGGREAMLAAQRYPLEFNGVVVGNPGFRLSRAAIGEAWDTQALQAIAPKDASGKTVFSQALTQADLTLLSNAVLQACDDKDGLKDGIINNYPACHFEPSVLQCKSAQASDCLAADKIAALQKIFSGAKDSSGKALYSSWPYDAGLGAPGWRAWKLGSSTNPDKPDARNIVLGTDSLFHYYMTPAQADADMMKFDFDRDPAKIDEMSALNDAVATEMGTYVARGGKMVIFQGLSDPVFSAHDIQHWYETTIANTSKGDINKQRDWSRLFMVPGMTHCGDGPALDNFDPLTAIQAWVESSKAPESLPASGAAFPGKHQPLCAYPQTAHYRGGDVNQLSSYRCL</sequence>
<evidence type="ECO:0000256" key="4">
    <source>
        <dbReference type="ARBA" id="ARBA00022729"/>
    </source>
</evidence>
<dbReference type="Proteomes" id="UP000585721">
    <property type="component" value="Unassembled WGS sequence"/>
</dbReference>
<evidence type="ECO:0000256" key="1">
    <source>
        <dbReference type="ARBA" id="ARBA00006249"/>
    </source>
</evidence>
<evidence type="ECO:0000256" key="3">
    <source>
        <dbReference type="ARBA" id="ARBA00022723"/>
    </source>
</evidence>
<protein>
    <submittedName>
        <fullName evidence="9">Feruloyl esterase</fullName>
        <ecNumber evidence="9">3.1.1.73</ecNumber>
    </submittedName>
</protein>
<evidence type="ECO:0000256" key="7">
    <source>
        <dbReference type="ARBA" id="ARBA00023157"/>
    </source>
</evidence>
<comment type="caution">
    <text evidence="9">The sequence shown here is derived from an EMBL/GenBank/DDBJ whole genome shotgun (WGS) entry which is preliminary data.</text>
</comment>
<gene>
    <name evidence="9" type="ORF">HNR75_002468</name>
</gene>
<keyword evidence="6" id="KW-0106">Calcium</keyword>
<evidence type="ECO:0000256" key="2">
    <source>
        <dbReference type="ARBA" id="ARBA00022487"/>
    </source>
</evidence>
<reference evidence="9 10" key="1">
    <citation type="submission" date="2020-08" db="EMBL/GenBank/DDBJ databases">
        <title>Genomic Encyclopedia of Type Strains, Phase IV (KMG-IV): sequencing the most valuable type-strain genomes for metagenomic binning, comparative biology and taxonomic classification.</title>
        <authorList>
            <person name="Goeker M."/>
        </authorList>
    </citation>
    <scope>NUCLEOTIDE SEQUENCE [LARGE SCALE GENOMIC DNA]</scope>
    <source>
        <strain evidence="9 10">DSM 22975</strain>
    </source>
</reference>
<dbReference type="SUPFAM" id="SSF53474">
    <property type="entry name" value="alpha/beta-Hydrolases"/>
    <property type="match status" value="1"/>
</dbReference>
<evidence type="ECO:0000256" key="6">
    <source>
        <dbReference type="ARBA" id="ARBA00022837"/>
    </source>
</evidence>
<keyword evidence="10" id="KW-1185">Reference proteome</keyword>
<organism evidence="9 10">
    <name type="scientific">Tolumonas osonensis</name>
    <dbReference type="NCBI Taxonomy" id="675874"/>
    <lineage>
        <taxon>Bacteria</taxon>
        <taxon>Pseudomonadati</taxon>
        <taxon>Pseudomonadota</taxon>
        <taxon>Gammaproteobacteria</taxon>
        <taxon>Aeromonadales</taxon>
        <taxon>Aeromonadaceae</taxon>
        <taxon>Tolumonas</taxon>
    </lineage>
</organism>
<dbReference type="PANTHER" id="PTHR33938">
    <property type="entry name" value="FERULOYL ESTERASE B-RELATED"/>
    <property type="match status" value="1"/>
</dbReference>
<evidence type="ECO:0000256" key="8">
    <source>
        <dbReference type="SAM" id="SignalP"/>
    </source>
</evidence>
<dbReference type="Gene3D" id="3.40.50.1820">
    <property type="entry name" value="alpha/beta hydrolase"/>
    <property type="match status" value="1"/>
</dbReference>
<keyword evidence="7" id="KW-1015">Disulfide bond</keyword>
<name>A0A841GNY4_9GAMM</name>
<accession>A0A841GNY4</accession>
<keyword evidence="5 9" id="KW-0378">Hydrolase</keyword>
<proteinExistence type="inferred from homology"/>
<dbReference type="GO" id="GO:0030600">
    <property type="term" value="F:feruloyl esterase activity"/>
    <property type="evidence" value="ECO:0007669"/>
    <property type="project" value="UniProtKB-EC"/>
</dbReference>
<dbReference type="RefSeq" id="WP_188027256.1">
    <property type="nucleotide sequence ID" value="NZ_JACHGR010000008.1"/>
</dbReference>
<evidence type="ECO:0000256" key="5">
    <source>
        <dbReference type="ARBA" id="ARBA00022801"/>
    </source>
</evidence>
<dbReference type="PANTHER" id="PTHR33938:SF15">
    <property type="entry name" value="FERULOYL ESTERASE B-RELATED"/>
    <property type="match status" value="1"/>
</dbReference>
<dbReference type="Pfam" id="PF07519">
    <property type="entry name" value="Tannase"/>
    <property type="match status" value="1"/>
</dbReference>
<feature type="signal peptide" evidence="8">
    <location>
        <begin position="1"/>
        <end position="26"/>
    </location>
</feature>
<comment type="similarity">
    <text evidence="1">Belongs to the tannase family.</text>
</comment>
<dbReference type="EC" id="3.1.1.73" evidence="9"/>
<evidence type="ECO:0000313" key="9">
    <source>
        <dbReference type="EMBL" id="MBB6056530.1"/>
    </source>
</evidence>
<keyword evidence="2" id="KW-0719">Serine esterase</keyword>
<dbReference type="GO" id="GO:0046872">
    <property type="term" value="F:metal ion binding"/>
    <property type="evidence" value="ECO:0007669"/>
    <property type="project" value="UniProtKB-KW"/>
</dbReference>
<evidence type="ECO:0000313" key="10">
    <source>
        <dbReference type="Proteomes" id="UP000585721"/>
    </source>
</evidence>